<protein>
    <recommendedName>
        <fullName evidence="5">mitochondrial processing peptidase</fullName>
        <ecNumber evidence="5">3.4.24.64</ecNumber>
    </recommendedName>
    <alternativeName>
        <fullName evidence="12">Beta-MPP</fullName>
    </alternativeName>
</protein>
<evidence type="ECO:0000256" key="10">
    <source>
        <dbReference type="ARBA" id="ARBA00023049"/>
    </source>
</evidence>
<evidence type="ECO:0000256" key="12">
    <source>
        <dbReference type="ARBA" id="ARBA00031018"/>
    </source>
</evidence>
<evidence type="ECO:0000256" key="9">
    <source>
        <dbReference type="ARBA" id="ARBA00022833"/>
    </source>
</evidence>
<dbReference type="GO" id="GO:0046872">
    <property type="term" value="F:metal ion binding"/>
    <property type="evidence" value="ECO:0007669"/>
    <property type="project" value="UniProtKB-KW"/>
</dbReference>
<dbReference type="AlphaFoldDB" id="A0A8H7ZRX1"/>
<evidence type="ECO:0000256" key="2">
    <source>
        <dbReference type="ARBA" id="ARBA00001947"/>
    </source>
</evidence>
<proteinExistence type="inferred from homology"/>
<dbReference type="GO" id="GO:0006627">
    <property type="term" value="P:protein processing involved in protein targeting to mitochondrion"/>
    <property type="evidence" value="ECO:0007669"/>
    <property type="project" value="TreeGrafter"/>
</dbReference>
<keyword evidence="9" id="KW-0862">Zinc</keyword>
<dbReference type="EMBL" id="JAEFCI010009218">
    <property type="protein sequence ID" value="KAG5457953.1"/>
    <property type="molecule type" value="Genomic_DNA"/>
</dbReference>
<comment type="subcellular location">
    <subcellularLocation>
        <location evidence="3">Mitochondrion</location>
    </subcellularLocation>
</comment>
<name>A0A8H7ZRX1_9FUNG</name>
<evidence type="ECO:0000256" key="6">
    <source>
        <dbReference type="ARBA" id="ARBA00022670"/>
    </source>
</evidence>
<evidence type="ECO:0000259" key="14">
    <source>
        <dbReference type="Pfam" id="PF00675"/>
    </source>
</evidence>
<evidence type="ECO:0000256" key="3">
    <source>
        <dbReference type="ARBA" id="ARBA00004173"/>
    </source>
</evidence>
<dbReference type="EC" id="3.4.24.64" evidence="5"/>
<feature type="domain" description="Peptidase M16 N-terminal" evidence="14">
    <location>
        <begin position="26"/>
        <end position="119"/>
    </location>
</feature>
<dbReference type="Pfam" id="PF05193">
    <property type="entry name" value="Peptidase_M16_C"/>
    <property type="match status" value="1"/>
</dbReference>
<comment type="similarity">
    <text evidence="4">Belongs to the peptidase M16 family.</text>
</comment>
<dbReference type="Pfam" id="PF00675">
    <property type="entry name" value="Peptidase_M16"/>
    <property type="match status" value="1"/>
</dbReference>
<organism evidence="16 17">
    <name type="scientific">Olpidium bornovanus</name>
    <dbReference type="NCBI Taxonomy" id="278681"/>
    <lineage>
        <taxon>Eukaryota</taxon>
        <taxon>Fungi</taxon>
        <taxon>Fungi incertae sedis</taxon>
        <taxon>Olpidiomycota</taxon>
        <taxon>Olpidiomycotina</taxon>
        <taxon>Olpidiomycetes</taxon>
        <taxon>Olpidiales</taxon>
        <taxon>Olpidiaceae</taxon>
        <taxon>Olpidium</taxon>
    </lineage>
</organism>
<dbReference type="Proteomes" id="UP000673691">
    <property type="component" value="Unassembled WGS sequence"/>
</dbReference>
<evidence type="ECO:0000313" key="17">
    <source>
        <dbReference type="Proteomes" id="UP000673691"/>
    </source>
</evidence>
<sequence length="304" mass="33496">VARNGYASFVGTPQTRVTTLENGFTVATEAIPHAETSTVGVWIDAGSRAETEQDNGAAHFLEHMAFKGLEMEVEDMGGHLNAYTSREQTVYYAKSFKHDVPRAVDILSDILQNSLLEEGAENIKSLKRTDLLGYIKKNYTADRMVLAAAGGVDHDLLVHYARGTFGNLRNGHGAHRLDASPAPTFTGSELRVTDDAAPQTHFALAVEGVGWSSSDYYPMLVMQTMIGSWDRTFGVTEHERDRLSNVSARRNLCKSYMAFNTAYTDTGLFGMYVITENTKDMTEVVELSLKEWARLAAPGISKIE</sequence>
<dbReference type="GO" id="GO:0004222">
    <property type="term" value="F:metalloendopeptidase activity"/>
    <property type="evidence" value="ECO:0007669"/>
    <property type="project" value="UniProtKB-EC"/>
</dbReference>
<gene>
    <name evidence="16" type="ORF">BJ554DRAFT_1921</name>
</gene>
<dbReference type="InterPro" id="IPR050361">
    <property type="entry name" value="MPP/UQCRC_Complex"/>
</dbReference>
<accession>A0A8H7ZRX1</accession>
<evidence type="ECO:0000259" key="15">
    <source>
        <dbReference type="Pfam" id="PF05193"/>
    </source>
</evidence>
<keyword evidence="11" id="KW-0496">Mitochondrion</keyword>
<comment type="cofactor">
    <cofactor evidence="2">
        <name>Zn(2+)</name>
        <dbReference type="ChEBI" id="CHEBI:29105"/>
    </cofactor>
</comment>
<evidence type="ECO:0000256" key="11">
    <source>
        <dbReference type="ARBA" id="ARBA00023128"/>
    </source>
</evidence>
<dbReference type="InterPro" id="IPR007863">
    <property type="entry name" value="Peptidase_M16_C"/>
</dbReference>
<evidence type="ECO:0000256" key="5">
    <source>
        <dbReference type="ARBA" id="ARBA00012299"/>
    </source>
</evidence>
<dbReference type="OrthoDB" id="10251424at2759"/>
<reference evidence="16 17" key="1">
    <citation type="journal article" name="Sci. Rep.">
        <title>Genome-scale phylogenetic analyses confirm Olpidium as the closest living zoosporic fungus to the non-flagellated, terrestrial fungi.</title>
        <authorList>
            <person name="Chang Y."/>
            <person name="Rochon D."/>
            <person name="Sekimoto S."/>
            <person name="Wang Y."/>
            <person name="Chovatia M."/>
            <person name="Sandor L."/>
            <person name="Salamov A."/>
            <person name="Grigoriev I.V."/>
            <person name="Stajich J.E."/>
            <person name="Spatafora J.W."/>
        </authorList>
    </citation>
    <scope>NUCLEOTIDE SEQUENCE [LARGE SCALE GENOMIC DNA]</scope>
    <source>
        <strain evidence="16">S191</strain>
    </source>
</reference>
<dbReference type="GO" id="GO:0005739">
    <property type="term" value="C:mitochondrion"/>
    <property type="evidence" value="ECO:0007669"/>
    <property type="project" value="UniProtKB-SubCell"/>
</dbReference>
<evidence type="ECO:0000256" key="7">
    <source>
        <dbReference type="ARBA" id="ARBA00022723"/>
    </source>
</evidence>
<feature type="domain" description="Peptidase M16 C-terminal" evidence="15">
    <location>
        <begin position="126"/>
        <end position="302"/>
    </location>
</feature>
<keyword evidence="17" id="KW-1185">Reference proteome</keyword>
<dbReference type="SUPFAM" id="SSF63411">
    <property type="entry name" value="LuxS/MPP-like metallohydrolase"/>
    <property type="match status" value="2"/>
</dbReference>
<comment type="caution">
    <text evidence="16">The sequence shown here is derived from an EMBL/GenBank/DDBJ whole genome shotgun (WGS) entry which is preliminary data.</text>
</comment>
<keyword evidence="7" id="KW-0479">Metal-binding</keyword>
<evidence type="ECO:0000313" key="16">
    <source>
        <dbReference type="EMBL" id="KAG5457953.1"/>
    </source>
</evidence>
<evidence type="ECO:0000256" key="4">
    <source>
        <dbReference type="ARBA" id="ARBA00007261"/>
    </source>
</evidence>
<dbReference type="Gene3D" id="3.30.830.10">
    <property type="entry name" value="Metalloenzyme, LuxS/M16 peptidase-like"/>
    <property type="match status" value="3"/>
</dbReference>
<comment type="catalytic activity">
    <reaction evidence="1">
        <text>Release of N-terminal transit peptides from precursor proteins imported into the mitochondrion, typically with Arg in position P2.</text>
        <dbReference type="EC" id="3.4.24.64"/>
    </reaction>
</comment>
<keyword evidence="6" id="KW-0645">Protease</keyword>
<dbReference type="InterPro" id="IPR011765">
    <property type="entry name" value="Pept_M16_N"/>
</dbReference>
<evidence type="ECO:0000256" key="1">
    <source>
        <dbReference type="ARBA" id="ARBA00001098"/>
    </source>
</evidence>
<keyword evidence="8" id="KW-0378">Hydrolase</keyword>
<keyword evidence="10" id="KW-0482">Metalloprotease</keyword>
<comment type="function">
    <text evidence="13">Catalytic subunit of the essential mitochondrial processing protease (MPP), which cleaves the mitochondrial sequence off newly imported precursors proteins. Preferentially, cleaves after an arginine at position P2.</text>
</comment>
<dbReference type="PANTHER" id="PTHR11851:SF149">
    <property type="entry name" value="GH01077P"/>
    <property type="match status" value="1"/>
</dbReference>
<evidence type="ECO:0000256" key="13">
    <source>
        <dbReference type="ARBA" id="ARBA00045757"/>
    </source>
</evidence>
<dbReference type="InterPro" id="IPR011249">
    <property type="entry name" value="Metalloenz_LuxS/M16"/>
</dbReference>
<evidence type="ECO:0000256" key="8">
    <source>
        <dbReference type="ARBA" id="ARBA00022801"/>
    </source>
</evidence>
<feature type="non-terminal residue" evidence="16">
    <location>
        <position position="1"/>
    </location>
</feature>
<feature type="non-terminal residue" evidence="16">
    <location>
        <position position="304"/>
    </location>
</feature>
<dbReference type="PANTHER" id="PTHR11851">
    <property type="entry name" value="METALLOPROTEASE"/>
    <property type="match status" value="1"/>
</dbReference>